<dbReference type="GO" id="GO:0016747">
    <property type="term" value="F:acyltransferase activity, transferring groups other than amino-acyl groups"/>
    <property type="evidence" value="ECO:0007669"/>
    <property type="project" value="InterPro"/>
</dbReference>
<evidence type="ECO:0000313" key="2">
    <source>
        <dbReference type="EMBL" id="MQT11203.1"/>
    </source>
</evidence>
<dbReference type="AlphaFoldDB" id="A0A6A7XXX9"/>
<dbReference type="SUPFAM" id="SSF55729">
    <property type="entry name" value="Acyl-CoA N-acyltransferases (Nat)"/>
    <property type="match status" value="1"/>
</dbReference>
<keyword evidence="3" id="KW-1185">Reference proteome</keyword>
<name>A0A6A7XXX9_9HYPH</name>
<feature type="domain" description="N-acetyltransferase" evidence="1">
    <location>
        <begin position="13"/>
        <end position="177"/>
    </location>
</feature>
<dbReference type="Gene3D" id="3.40.630.30">
    <property type="match status" value="1"/>
</dbReference>
<dbReference type="Proteomes" id="UP000332515">
    <property type="component" value="Unassembled WGS sequence"/>
</dbReference>
<evidence type="ECO:0000259" key="1">
    <source>
        <dbReference type="PROSITE" id="PS51186"/>
    </source>
</evidence>
<protein>
    <recommendedName>
        <fullName evidence="1">N-acetyltransferase domain-containing protein</fullName>
    </recommendedName>
</protein>
<dbReference type="PROSITE" id="PS51186">
    <property type="entry name" value="GNAT"/>
    <property type="match status" value="1"/>
</dbReference>
<comment type="caution">
    <text evidence="2">The sequence shown here is derived from an EMBL/GenBank/DDBJ whole genome shotgun (WGS) entry which is preliminary data.</text>
</comment>
<evidence type="ECO:0000313" key="3">
    <source>
        <dbReference type="Proteomes" id="UP000332515"/>
    </source>
</evidence>
<reference evidence="2 3" key="1">
    <citation type="submission" date="2019-09" db="EMBL/GenBank/DDBJ databases">
        <title>Segnochrobactrum spirostomi gen. nov., sp. nov., isolated from the ciliate Spirostomum cf. yagiui and description of a novel family, Segnochrobactraceae fam. nov. within the order Rhizobiales of the class Alphaproteobacteria.</title>
        <authorList>
            <person name="Akter S."/>
            <person name="Shazib S.U.A."/>
            <person name="Shin M.K."/>
        </authorList>
    </citation>
    <scope>NUCLEOTIDE SEQUENCE [LARGE SCALE GENOMIC DNA]</scope>
    <source>
        <strain evidence="2 3">Sp-1</strain>
    </source>
</reference>
<dbReference type="EMBL" id="VWNA01000001">
    <property type="protein sequence ID" value="MQT11203.1"/>
    <property type="molecule type" value="Genomic_DNA"/>
</dbReference>
<dbReference type="InterPro" id="IPR000182">
    <property type="entry name" value="GNAT_dom"/>
</dbReference>
<dbReference type="RefSeq" id="WP_153477618.1">
    <property type="nucleotide sequence ID" value="NZ_VWNA01000001.1"/>
</dbReference>
<gene>
    <name evidence="2" type="ORF">F0357_00625</name>
</gene>
<organism evidence="2 3">
    <name type="scientific">Segnochrobactrum spirostomi</name>
    <dbReference type="NCBI Taxonomy" id="2608987"/>
    <lineage>
        <taxon>Bacteria</taxon>
        <taxon>Pseudomonadati</taxon>
        <taxon>Pseudomonadota</taxon>
        <taxon>Alphaproteobacteria</taxon>
        <taxon>Hyphomicrobiales</taxon>
        <taxon>Segnochrobactraceae</taxon>
        <taxon>Segnochrobactrum</taxon>
    </lineage>
</organism>
<accession>A0A6A7XXX9</accession>
<dbReference type="InterPro" id="IPR016181">
    <property type="entry name" value="Acyl_CoA_acyltransferase"/>
</dbReference>
<proteinExistence type="predicted"/>
<sequence length="249" mass="28381">MPIPETSISSDDITIRRLGPDFLEPVFQMHNCVYEEIHCNDLYRARDHDHIADVFDEDGMCFGAFLAGRLVGYSSVRFPYEDSEGLAAQLGFAPSHLRYIGECDASCVLPEARGRRLQERLIEVRARGSLTRGRVLGMAIVGPANVYSLRNFLQYGMRGVALYRIPSGEDRMVMARDHSELLTRTETKRERRPVGISRDEIVAILKSGGQLDRVFQDRDGWSYEFVWFADVTDERSWVKAFNAKDFFGV</sequence>